<dbReference type="InterPro" id="IPR036291">
    <property type="entry name" value="NAD(P)-bd_dom_sf"/>
</dbReference>
<organism evidence="17 18">
    <name type="scientific">Leekyejoonella antrihumi</name>
    <dbReference type="NCBI Taxonomy" id="1660198"/>
    <lineage>
        <taxon>Bacteria</taxon>
        <taxon>Bacillati</taxon>
        <taxon>Actinomycetota</taxon>
        <taxon>Actinomycetes</taxon>
        <taxon>Micrococcales</taxon>
        <taxon>Dermacoccaceae</taxon>
        <taxon>Leekyejoonella</taxon>
    </lineage>
</organism>
<dbReference type="InterPro" id="IPR022664">
    <property type="entry name" value="DapB_N_CS"/>
</dbReference>
<dbReference type="InterPro" id="IPR023940">
    <property type="entry name" value="DHDPR_bac"/>
</dbReference>
<comment type="subunit">
    <text evidence="13">Homotetramer.</text>
</comment>
<reference evidence="17 18" key="2">
    <citation type="submission" date="2019-08" db="EMBL/GenBank/DDBJ databases">
        <title>Jejuicoccus antrihumi gen. nov., sp. nov., a new member of the family Dermacoccaceae isolated from a cave.</title>
        <authorList>
            <person name="Schumann P."/>
            <person name="Kim I.S."/>
        </authorList>
    </citation>
    <scope>NUCLEOTIDE SEQUENCE [LARGE SCALE GENOMIC DNA]</scope>
    <source>
        <strain evidence="17 18">C5-26</strain>
    </source>
</reference>
<evidence type="ECO:0000256" key="12">
    <source>
        <dbReference type="ARBA" id="ARBA00049396"/>
    </source>
</evidence>
<evidence type="ECO:0000256" key="11">
    <source>
        <dbReference type="ARBA" id="ARBA00049080"/>
    </source>
</evidence>
<evidence type="ECO:0000256" key="8">
    <source>
        <dbReference type="ARBA" id="ARBA00023154"/>
    </source>
</evidence>
<evidence type="ECO:0000256" key="5">
    <source>
        <dbReference type="ARBA" id="ARBA00022915"/>
    </source>
</evidence>
<evidence type="ECO:0000256" key="7">
    <source>
        <dbReference type="ARBA" id="ARBA00023027"/>
    </source>
</evidence>
<dbReference type="EMBL" id="VCQV01000005">
    <property type="protein sequence ID" value="TWP37637.1"/>
    <property type="molecule type" value="Genomic_DNA"/>
</dbReference>
<dbReference type="SUPFAM" id="SSF51735">
    <property type="entry name" value="NAD(P)-binding Rossmann-fold domains"/>
    <property type="match status" value="1"/>
</dbReference>
<keyword evidence="4 13" id="KW-0521">NADP</keyword>
<reference evidence="17 18" key="1">
    <citation type="submission" date="2019-05" db="EMBL/GenBank/DDBJ databases">
        <authorList>
            <person name="Lee S.D."/>
        </authorList>
    </citation>
    <scope>NUCLEOTIDE SEQUENCE [LARGE SCALE GENOMIC DNA]</scope>
    <source>
        <strain evidence="17 18">C5-26</strain>
    </source>
</reference>
<comment type="pathway">
    <text evidence="9 13">Amino-acid biosynthesis; L-lysine biosynthesis via DAP pathway; (S)-tetrahydrodipicolinate from L-aspartate: step 4/4.</text>
</comment>
<dbReference type="GO" id="GO:0016726">
    <property type="term" value="F:oxidoreductase activity, acting on CH or CH2 groups, NAD or NADP as acceptor"/>
    <property type="evidence" value="ECO:0007669"/>
    <property type="project" value="UniProtKB-UniRule"/>
</dbReference>
<dbReference type="PANTHER" id="PTHR20836">
    <property type="entry name" value="DIHYDRODIPICOLINATE REDUCTASE"/>
    <property type="match status" value="1"/>
</dbReference>
<dbReference type="Proteomes" id="UP000320244">
    <property type="component" value="Unassembled WGS sequence"/>
</dbReference>
<keyword evidence="6 13" id="KW-0560">Oxidoreductase</keyword>
<proteinExistence type="inferred from homology"/>
<dbReference type="Pfam" id="PF01113">
    <property type="entry name" value="DapB_N"/>
    <property type="match status" value="1"/>
</dbReference>
<feature type="binding site" evidence="13">
    <location>
        <begin position="144"/>
        <end position="145"/>
    </location>
    <ligand>
        <name>(S)-2,3,4,5-tetrahydrodipicolinate</name>
        <dbReference type="ChEBI" id="CHEBI:16845"/>
    </ligand>
</feature>
<dbReference type="GO" id="GO:0008839">
    <property type="term" value="F:4-hydroxy-tetrahydrodipicolinate reductase"/>
    <property type="evidence" value="ECO:0007669"/>
    <property type="project" value="UniProtKB-UniRule"/>
</dbReference>
<evidence type="ECO:0000256" key="6">
    <source>
        <dbReference type="ARBA" id="ARBA00023002"/>
    </source>
</evidence>
<feature type="binding site" evidence="13">
    <location>
        <begin position="11"/>
        <end position="16"/>
    </location>
    <ligand>
        <name>NAD(+)</name>
        <dbReference type="ChEBI" id="CHEBI:57540"/>
    </ligand>
</feature>
<comment type="caution">
    <text evidence="17">The sequence shown here is derived from an EMBL/GenBank/DDBJ whole genome shotgun (WGS) entry which is preliminary data.</text>
</comment>
<comment type="caution">
    <text evidence="13">Lacks conserved residue(s) required for the propagation of feature annotation.</text>
</comment>
<name>A0A563E528_9MICO</name>
<dbReference type="InterPro" id="IPR000846">
    <property type="entry name" value="DapB_N"/>
</dbReference>
<feature type="region of interest" description="Disordered" evidence="14">
    <location>
        <begin position="155"/>
        <end position="180"/>
    </location>
</feature>
<evidence type="ECO:0000256" key="1">
    <source>
        <dbReference type="ARBA" id="ARBA00006642"/>
    </source>
</evidence>
<feature type="domain" description="Dihydrodipicolinate reductase N-terminal" evidence="15">
    <location>
        <begin position="7"/>
        <end position="107"/>
    </location>
</feature>
<dbReference type="FunFam" id="3.30.360.10:FF:000009">
    <property type="entry name" value="4-hydroxy-tetrahydrodipicolinate reductase"/>
    <property type="match status" value="1"/>
</dbReference>
<keyword evidence="3 13" id="KW-0028">Amino-acid biosynthesis</keyword>
<dbReference type="Gene3D" id="3.30.360.10">
    <property type="entry name" value="Dihydrodipicolinate Reductase, domain 2"/>
    <property type="match status" value="1"/>
</dbReference>
<dbReference type="OrthoDB" id="9790352at2"/>
<dbReference type="NCBIfam" id="TIGR00036">
    <property type="entry name" value="dapB"/>
    <property type="match status" value="1"/>
</dbReference>
<comment type="caution">
    <text evidence="13">Was originally thought to be a dihydrodipicolinate reductase (DHDPR), catalyzing the conversion of dihydrodipicolinate to tetrahydrodipicolinate. However, it was shown in E.coli that the substrate of the enzymatic reaction is not dihydrodipicolinate (DHDP) but in fact (2S,4S)-4-hydroxy-2,3,4,5-tetrahydrodipicolinic acid (HTPA), the product released by the DapA-catalyzed reaction.</text>
</comment>
<evidence type="ECO:0000259" key="15">
    <source>
        <dbReference type="Pfam" id="PF01113"/>
    </source>
</evidence>
<keyword evidence="8 13" id="KW-0457">Lysine biosynthesis</keyword>
<dbReference type="GO" id="GO:0019877">
    <property type="term" value="P:diaminopimelate biosynthetic process"/>
    <property type="evidence" value="ECO:0007669"/>
    <property type="project" value="UniProtKB-UniRule"/>
</dbReference>
<dbReference type="GO" id="GO:0051287">
    <property type="term" value="F:NAD binding"/>
    <property type="evidence" value="ECO:0007669"/>
    <property type="project" value="UniProtKB-UniRule"/>
</dbReference>
<comment type="subcellular location">
    <subcellularLocation>
        <location evidence="13">Cytoplasm</location>
    </subcellularLocation>
</comment>
<accession>A0A563E528</accession>
<evidence type="ECO:0000256" key="9">
    <source>
        <dbReference type="ARBA" id="ARBA00037922"/>
    </source>
</evidence>
<dbReference type="EC" id="1.17.1.8" evidence="10 13"/>
<protein>
    <recommendedName>
        <fullName evidence="10 13">4-hydroxy-tetrahydrodipicolinate reductase</fullName>
        <shortName evidence="13">HTPA reductase</shortName>
        <ecNumber evidence="10 13">1.17.1.8</ecNumber>
    </recommendedName>
</protein>
<comment type="function">
    <text evidence="13">Catalyzes the conversion of 4-hydroxy-tetrahydrodipicolinate (HTPA) to tetrahydrodipicolinate.</text>
</comment>
<dbReference type="PIRSF" id="PIRSF000161">
    <property type="entry name" value="DHPR"/>
    <property type="match status" value="1"/>
</dbReference>
<evidence type="ECO:0000259" key="16">
    <source>
        <dbReference type="Pfam" id="PF05173"/>
    </source>
</evidence>
<evidence type="ECO:0000256" key="13">
    <source>
        <dbReference type="HAMAP-Rule" id="MF_00102"/>
    </source>
</evidence>
<feature type="binding site" evidence="13">
    <location>
        <begin position="77"/>
        <end position="79"/>
    </location>
    <ligand>
        <name>NAD(+)</name>
        <dbReference type="ChEBI" id="CHEBI:57540"/>
    </ligand>
</feature>
<comment type="catalytic activity">
    <reaction evidence="12 13">
        <text>(S)-2,3,4,5-tetrahydrodipicolinate + NAD(+) + H2O = (2S,4S)-4-hydroxy-2,3,4,5-tetrahydrodipicolinate + NADH + H(+)</text>
        <dbReference type="Rhea" id="RHEA:35323"/>
        <dbReference type="ChEBI" id="CHEBI:15377"/>
        <dbReference type="ChEBI" id="CHEBI:15378"/>
        <dbReference type="ChEBI" id="CHEBI:16845"/>
        <dbReference type="ChEBI" id="CHEBI:57540"/>
        <dbReference type="ChEBI" id="CHEBI:57945"/>
        <dbReference type="ChEBI" id="CHEBI:67139"/>
        <dbReference type="EC" id="1.17.1.8"/>
    </reaction>
</comment>
<dbReference type="GO" id="GO:0050661">
    <property type="term" value="F:NADP binding"/>
    <property type="evidence" value="ECO:0007669"/>
    <property type="project" value="UniProtKB-UniRule"/>
</dbReference>
<gene>
    <name evidence="13" type="primary">dapB</name>
    <name evidence="17" type="ORF">FGL98_05355</name>
</gene>
<dbReference type="AlphaFoldDB" id="A0A563E528"/>
<feature type="active site" description="Proton donor/acceptor" evidence="13">
    <location>
        <position position="134"/>
    </location>
</feature>
<feature type="binding site" evidence="13">
    <location>
        <position position="35"/>
    </location>
    <ligand>
        <name>NADP(+)</name>
        <dbReference type="ChEBI" id="CHEBI:58349"/>
    </ligand>
</feature>
<comment type="catalytic activity">
    <reaction evidence="11 13">
        <text>(S)-2,3,4,5-tetrahydrodipicolinate + NADP(+) + H2O = (2S,4S)-4-hydroxy-2,3,4,5-tetrahydrodipicolinate + NADPH + H(+)</text>
        <dbReference type="Rhea" id="RHEA:35331"/>
        <dbReference type="ChEBI" id="CHEBI:15377"/>
        <dbReference type="ChEBI" id="CHEBI:15378"/>
        <dbReference type="ChEBI" id="CHEBI:16845"/>
        <dbReference type="ChEBI" id="CHEBI:57783"/>
        <dbReference type="ChEBI" id="CHEBI:58349"/>
        <dbReference type="ChEBI" id="CHEBI:67139"/>
        <dbReference type="EC" id="1.17.1.8"/>
    </reaction>
</comment>
<feature type="domain" description="Dihydrodipicolinate reductase C-terminal" evidence="16">
    <location>
        <begin position="110"/>
        <end position="246"/>
    </location>
</feature>
<dbReference type="HAMAP" id="MF_00102">
    <property type="entry name" value="DapB"/>
    <property type="match status" value="1"/>
</dbReference>
<keyword evidence="7 13" id="KW-0520">NAD</keyword>
<dbReference type="GO" id="GO:0009089">
    <property type="term" value="P:lysine biosynthetic process via diaminopimelate"/>
    <property type="evidence" value="ECO:0007669"/>
    <property type="project" value="UniProtKB-UniRule"/>
</dbReference>
<dbReference type="InterPro" id="IPR022663">
    <property type="entry name" value="DapB_C"/>
</dbReference>
<evidence type="ECO:0000256" key="10">
    <source>
        <dbReference type="ARBA" id="ARBA00038983"/>
    </source>
</evidence>
<evidence type="ECO:0000313" key="18">
    <source>
        <dbReference type="Proteomes" id="UP000320244"/>
    </source>
</evidence>
<evidence type="ECO:0000256" key="2">
    <source>
        <dbReference type="ARBA" id="ARBA00022490"/>
    </source>
</evidence>
<feature type="active site" description="Proton donor" evidence="13">
    <location>
        <position position="138"/>
    </location>
</feature>
<evidence type="ECO:0000256" key="14">
    <source>
        <dbReference type="SAM" id="MobiDB-lite"/>
    </source>
</evidence>
<dbReference type="RefSeq" id="WP_146315704.1">
    <property type="nucleotide sequence ID" value="NZ_VCQV01000005.1"/>
</dbReference>
<sequence length="249" mass="25931">MSERILVAVIGATGRMGGEAAKAVEAADDLQLVGRFDDGDDLGNLGGAQVAVEFTVPDASPANVAHCVARGVHVVVGTTGWSDERLETLRTQLQESSDTGVLIAPNFAIGALLMMSFAQQAAKFYESVEIVETHHPDKVDAPSGTAARTADLIGTAREDAGLDPVPDATTSDPGGARGARVHGIPVHAMRLRGRVAHQEVSFGGVGEALTIRHDSFDRVSFMPGVLTGVRKVAAHPGLTVGLEHFLGID</sequence>
<dbReference type="CDD" id="cd02274">
    <property type="entry name" value="DHDPR_N"/>
    <property type="match status" value="1"/>
</dbReference>
<dbReference type="UniPathway" id="UPA00034">
    <property type="reaction ID" value="UER00018"/>
</dbReference>
<dbReference type="PANTHER" id="PTHR20836:SF0">
    <property type="entry name" value="4-HYDROXY-TETRAHYDRODIPICOLINATE REDUCTASE 1, CHLOROPLASTIC-RELATED"/>
    <property type="match status" value="1"/>
</dbReference>
<keyword evidence="18" id="KW-1185">Reference proteome</keyword>
<evidence type="ECO:0000256" key="3">
    <source>
        <dbReference type="ARBA" id="ARBA00022605"/>
    </source>
</evidence>
<evidence type="ECO:0000256" key="4">
    <source>
        <dbReference type="ARBA" id="ARBA00022857"/>
    </source>
</evidence>
<feature type="binding site" evidence="13">
    <location>
        <begin position="104"/>
        <end position="107"/>
    </location>
    <ligand>
        <name>NAD(+)</name>
        <dbReference type="ChEBI" id="CHEBI:57540"/>
    </ligand>
</feature>
<evidence type="ECO:0000313" key="17">
    <source>
        <dbReference type="EMBL" id="TWP37637.1"/>
    </source>
</evidence>
<keyword evidence="5 13" id="KW-0220">Diaminopimelate biosynthesis</keyword>
<keyword evidence="2 13" id="KW-0963">Cytoplasm</keyword>
<dbReference type="PROSITE" id="PS01298">
    <property type="entry name" value="DAPB"/>
    <property type="match status" value="1"/>
</dbReference>
<comment type="similarity">
    <text evidence="1 13">Belongs to the DapB family.</text>
</comment>
<feature type="binding site" evidence="13">
    <location>
        <position position="135"/>
    </location>
    <ligand>
        <name>(S)-2,3,4,5-tetrahydrodipicolinate</name>
        <dbReference type="ChEBI" id="CHEBI:16845"/>
    </ligand>
</feature>
<dbReference type="Pfam" id="PF05173">
    <property type="entry name" value="DapB_C"/>
    <property type="match status" value="1"/>
</dbReference>
<dbReference type="SUPFAM" id="SSF55347">
    <property type="entry name" value="Glyceraldehyde-3-phosphate dehydrogenase-like, C-terminal domain"/>
    <property type="match status" value="1"/>
</dbReference>
<dbReference type="GO" id="GO:0005829">
    <property type="term" value="C:cytosol"/>
    <property type="evidence" value="ECO:0007669"/>
    <property type="project" value="TreeGrafter"/>
</dbReference>
<dbReference type="Gene3D" id="3.40.50.720">
    <property type="entry name" value="NAD(P)-binding Rossmann-like Domain"/>
    <property type="match status" value="1"/>
</dbReference>